<accession>A0AAJ6NVQ7</accession>
<dbReference type="Gene3D" id="3.40.630.30">
    <property type="match status" value="1"/>
</dbReference>
<protein>
    <submittedName>
        <fullName evidence="2">GNAT family N-acetyltransferase</fullName>
    </submittedName>
</protein>
<dbReference type="GO" id="GO:0016747">
    <property type="term" value="F:acyltransferase activity, transferring groups other than amino-acyl groups"/>
    <property type="evidence" value="ECO:0007669"/>
    <property type="project" value="InterPro"/>
</dbReference>
<gene>
    <name evidence="2" type="ORF">QI031_08415</name>
</gene>
<name>A0AAJ6NVQ7_9CYAN</name>
<keyword evidence="3" id="KW-1185">Reference proteome</keyword>
<evidence type="ECO:0000259" key="1">
    <source>
        <dbReference type="PROSITE" id="PS51186"/>
    </source>
</evidence>
<evidence type="ECO:0000313" key="2">
    <source>
        <dbReference type="EMBL" id="WGV27497.1"/>
    </source>
</evidence>
<dbReference type="InterPro" id="IPR000182">
    <property type="entry name" value="GNAT_dom"/>
</dbReference>
<dbReference type="PROSITE" id="PS51186">
    <property type="entry name" value="GNAT"/>
    <property type="match status" value="1"/>
</dbReference>
<dbReference type="KEGG" id="hbq:QI031_08415"/>
<dbReference type="AlphaFoldDB" id="A0AAJ6NVQ7"/>
<feature type="domain" description="N-acetyltransferase" evidence="1">
    <location>
        <begin position="38"/>
        <end position="183"/>
    </location>
</feature>
<dbReference type="InterPro" id="IPR016181">
    <property type="entry name" value="Acyl_CoA_acyltransferase"/>
</dbReference>
<dbReference type="SUPFAM" id="SSF55729">
    <property type="entry name" value="Acyl-CoA N-acyltransferases (Nat)"/>
    <property type="match status" value="1"/>
</dbReference>
<sequence length="183" mass="20959">MSQQTYLKVPFVWEEPKPLTEVPRRLSFEPVNAMLDNSLISVVARVMASSRDASHQKQVSEHEPHKAAEKFLNSASDGFSYQHDWWQFGINKNGDIVGFVLPVIFEKCAKEGKEEATIYDIGVLPEYRGLGFANDLLSQGTRILQNVGVWRIFCDTDVNNVRMISAFKRVGYRQYSEPYKRPI</sequence>
<dbReference type="CDD" id="cd04301">
    <property type="entry name" value="NAT_SF"/>
    <property type="match status" value="1"/>
</dbReference>
<dbReference type="Proteomes" id="UP001223520">
    <property type="component" value="Chromosome"/>
</dbReference>
<evidence type="ECO:0000313" key="3">
    <source>
        <dbReference type="Proteomes" id="UP001223520"/>
    </source>
</evidence>
<dbReference type="EMBL" id="CP124543">
    <property type="protein sequence ID" value="WGV27497.1"/>
    <property type="molecule type" value="Genomic_DNA"/>
</dbReference>
<dbReference type="Pfam" id="PF00583">
    <property type="entry name" value="Acetyltransf_1"/>
    <property type="match status" value="1"/>
</dbReference>
<organism evidence="2 3">
    <name type="scientific">Halotia branconii CENA392</name>
    <dbReference type="NCBI Taxonomy" id="1539056"/>
    <lineage>
        <taxon>Bacteria</taxon>
        <taxon>Bacillati</taxon>
        <taxon>Cyanobacteriota</taxon>
        <taxon>Cyanophyceae</taxon>
        <taxon>Nostocales</taxon>
        <taxon>Nodulariaceae</taxon>
        <taxon>Halotia</taxon>
    </lineage>
</organism>
<reference evidence="2 3" key="1">
    <citation type="journal article" date="2023" name="Limnol Oceanogr Lett">
        <title>Environmental adaptations by the intertidal Antarctic cyanobacterium Halotia branconii CENA392 as revealed using long-read genome sequencing.</title>
        <authorList>
            <person name="Dextro R.B."/>
            <person name="Delbaje E."/>
            <person name="Freitas P.N.N."/>
            <person name="Geraldes V."/>
            <person name="Pinto E."/>
            <person name="Long P.F."/>
            <person name="Fiore M.F."/>
        </authorList>
    </citation>
    <scope>NUCLEOTIDE SEQUENCE [LARGE SCALE GENOMIC DNA]</scope>
    <source>
        <strain evidence="2 3">CENA392</strain>
    </source>
</reference>
<dbReference type="RefSeq" id="WP_281484736.1">
    <property type="nucleotide sequence ID" value="NZ_CP124543.1"/>
</dbReference>
<proteinExistence type="predicted"/>